<reference evidence="2 3" key="1">
    <citation type="submission" date="2016-05" db="EMBL/GenBank/DDBJ databases">
        <title>Paenibacillus oryzae. sp. nov., isolated from the rice root.</title>
        <authorList>
            <person name="Zhang J."/>
            <person name="Zhang X."/>
        </authorList>
    </citation>
    <scope>NUCLEOTIDE SEQUENCE [LARGE SCALE GENOMIC DNA]</scope>
    <source>
        <strain evidence="2 3">1DrF-4</strain>
    </source>
</reference>
<evidence type="ECO:0000313" key="3">
    <source>
        <dbReference type="Proteomes" id="UP000092024"/>
    </source>
</evidence>
<dbReference type="STRING" id="1844972.A7K91_04645"/>
<dbReference type="OrthoDB" id="9796039at2"/>
<comment type="caution">
    <text evidence="2">The sequence shown here is derived from an EMBL/GenBank/DDBJ whole genome shotgun (WGS) entry which is preliminary data.</text>
</comment>
<evidence type="ECO:0000259" key="1">
    <source>
        <dbReference type="Pfam" id="PF12867"/>
    </source>
</evidence>
<dbReference type="NCBIfam" id="NF009807">
    <property type="entry name" value="PRK13291.1"/>
    <property type="match status" value="1"/>
</dbReference>
<name>A0A1A5YH13_9BACL</name>
<dbReference type="Proteomes" id="UP000092024">
    <property type="component" value="Unassembled WGS sequence"/>
</dbReference>
<gene>
    <name evidence="2" type="ORF">A7K91_04645</name>
</gene>
<dbReference type="RefSeq" id="WP_068684007.1">
    <property type="nucleotide sequence ID" value="NZ_LYPA01000064.1"/>
</dbReference>
<protein>
    <submittedName>
        <fullName evidence="2">Metal-dependent hydrolase</fullName>
    </submittedName>
</protein>
<evidence type="ECO:0000313" key="2">
    <source>
        <dbReference type="EMBL" id="OBR64874.1"/>
    </source>
</evidence>
<dbReference type="AlphaFoldDB" id="A0A1A5YH13"/>
<dbReference type="InterPro" id="IPR024775">
    <property type="entry name" value="DinB-like"/>
</dbReference>
<dbReference type="InterPro" id="IPR034660">
    <property type="entry name" value="DinB/YfiT-like"/>
</dbReference>
<dbReference type="EMBL" id="LYPA01000064">
    <property type="protein sequence ID" value="OBR64874.1"/>
    <property type="molecule type" value="Genomic_DNA"/>
</dbReference>
<organism evidence="2 3">
    <name type="scientific">Paenibacillus oryzae</name>
    <dbReference type="NCBI Taxonomy" id="1844972"/>
    <lineage>
        <taxon>Bacteria</taxon>
        <taxon>Bacillati</taxon>
        <taxon>Bacillota</taxon>
        <taxon>Bacilli</taxon>
        <taxon>Bacillales</taxon>
        <taxon>Paenibacillaceae</taxon>
        <taxon>Paenibacillus</taxon>
    </lineage>
</organism>
<dbReference type="GO" id="GO:0016787">
    <property type="term" value="F:hydrolase activity"/>
    <property type="evidence" value="ECO:0007669"/>
    <property type="project" value="UniProtKB-KW"/>
</dbReference>
<dbReference type="Pfam" id="PF12867">
    <property type="entry name" value="DinB_2"/>
    <property type="match status" value="1"/>
</dbReference>
<dbReference type="SUPFAM" id="SSF109854">
    <property type="entry name" value="DinB/YfiT-like putative metalloenzymes"/>
    <property type="match status" value="1"/>
</dbReference>
<accession>A0A1A5YH13</accession>
<dbReference type="Gene3D" id="1.20.120.450">
    <property type="entry name" value="dinb family like domain"/>
    <property type="match status" value="1"/>
</dbReference>
<proteinExistence type="predicted"/>
<feature type="domain" description="DinB-like" evidence="1">
    <location>
        <begin position="28"/>
        <end position="165"/>
    </location>
</feature>
<keyword evidence="3" id="KW-1185">Reference proteome</keyword>
<sequence>MDALRYPIGRYRFEGMNAARQEKWISELEELPKVLRETISGLDDSQLDLAYRKGGWSSRQVVHHLADAIINNYSRFKLALTESNPTIKPFDEEAWAATEDGLHAPTETSISMIEGTCARWALLLRSLDRADFEREFYHPGKGRQFKLSYYLGYVTWHARHHVAHISGLRERNNW</sequence>
<keyword evidence="2" id="KW-0378">Hydrolase</keyword>